<evidence type="ECO:0000256" key="6">
    <source>
        <dbReference type="ARBA" id="ARBA00023196"/>
    </source>
</evidence>
<dbReference type="GO" id="GO:0045259">
    <property type="term" value="C:proton-transporting ATP synthase complex"/>
    <property type="evidence" value="ECO:0007669"/>
    <property type="project" value="UniProtKB-KW"/>
</dbReference>
<accession>A0A1H7G6Q5</accession>
<dbReference type="Gene3D" id="1.10.520.20">
    <property type="entry name" value="N-terminal domain of the delta subunit of the F1F0-ATP synthase"/>
    <property type="match status" value="1"/>
</dbReference>
<dbReference type="PROSITE" id="PS00389">
    <property type="entry name" value="ATPASE_DELTA"/>
    <property type="match status" value="1"/>
</dbReference>
<dbReference type="EMBL" id="FOAZ01000001">
    <property type="protein sequence ID" value="SEK33973.1"/>
    <property type="molecule type" value="Genomic_DNA"/>
</dbReference>
<evidence type="ECO:0000256" key="2">
    <source>
        <dbReference type="ARBA" id="ARBA00022448"/>
    </source>
</evidence>
<keyword evidence="10" id="KW-1185">Reference proteome</keyword>
<keyword evidence="4 8" id="KW-0406">Ion transport</keyword>
<dbReference type="eggNOG" id="COG0712">
    <property type="taxonomic scope" value="Bacteria"/>
</dbReference>
<evidence type="ECO:0000256" key="5">
    <source>
        <dbReference type="ARBA" id="ARBA00023136"/>
    </source>
</evidence>
<keyword evidence="5 8" id="KW-0472">Membrane</keyword>
<dbReference type="STRING" id="235985.SAMN05414137_101573"/>
<dbReference type="SUPFAM" id="SSF47928">
    <property type="entry name" value="N-terminal domain of the delta subunit of the F1F0-ATP synthase"/>
    <property type="match status" value="1"/>
</dbReference>
<evidence type="ECO:0000256" key="4">
    <source>
        <dbReference type="ARBA" id="ARBA00023065"/>
    </source>
</evidence>
<gene>
    <name evidence="8" type="primary">atpH</name>
    <name evidence="9" type="ORF">SAMN05414137_101573</name>
</gene>
<comment type="function">
    <text evidence="8">F(1)F(0) ATP synthase produces ATP from ADP in the presence of a proton or sodium gradient. F-type ATPases consist of two structural domains, F(1) containing the extramembraneous catalytic core and F(0) containing the membrane proton channel, linked together by a central stalk and a peripheral stalk. During catalysis, ATP synthesis in the catalytic domain of F(1) is coupled via a rotary mechanism of the central stalk subunits to proton translocation.</text>
</comment>
<comment type="function">
    <text evidence="8">This protein is part of the stalk that links CF(0) to CF(1). It either transmits conformational changes from CF(0) to CF(1) or is implicated in proton conduction.</text>
</comment>
<protein>
    <recommendedName>
        <fullName evidence="8">ATP synthase subunit delta</fullName>
    </recommendedName>
    <alternativeName>
        <fullName evidence="8">ATP synthase F(1) sector subunit delta</fullName>
    </alternativeName>
    <alternativeName>
        <fullName evidence="8">F-type ATPase subunit delta</fullName>
        <shortName evidence="8">F-ATPase subunit delta</shortName>
    </alternativeName>
</protein>
<reference evidence="10" key="1">
    <citation type="submission" date="2016-10" db="EMBL/GenBank/DDBJ databases">
        <authorList>
            <person name="Varghese N."/>
        </authorList>
    </citation>
    <scope>NUCLEOTIDE SEQUENCE [LARGE SCALE GENOMIC DNA]</scope>
    <source>
        <strain evidence="10">DSM 45096 / BCRC 16803 / CGMCC 4.1857 / CIP 109030 / JCM 12277 / KCTC 19219 / NBRC 100920 / 33214</strain>
    </source>
</reference>
<dbReference type="GO" id="GO:0046933">
    <property type="term" value="F:proton-transporting ATP synthase activity, rotational mechanism"/>
    <property type="evidence" value="ECO:0007669"/>
    <property type="project" value="UniProtKB-UniRule"/>
</dbReference>
<keyword evidence="8" id="KW-1003">Cell membrane</keyword>
<comment type="subcellular location">
    <subcellularLocation>
        <location evidence="8">Cell membrane</location>
        <topology evidence="8">Peripheral membrane protein</topology>
    </subcellularLocation>
    <subcellularLocation>
        <location evidence="1">Membrane</location>
    </subcellularLocation>
</comment>
<dbReference type="PRINTS" id="PR00125">
    <property type="entry name" value="ATPASEDELTA"/>
</dbReference>
<dbReference type="PANTHER" id="PTHR11910">
    <property type="entry name" value="ATP SYNTHASE DELTA CHAIN"/>
    <property type="match status" value="1"/>
</dbReference>
<sequence>MSGATRQSTAAAREQLDALTDNTSVDVAALSSDLQDVTRVLDREVTLRRILTDPAAPGQAKADLVVNLLQGKVAAETVDLLSGMVRSRWSAGRDLADATEQLSALALIIGADKAGELDDVEDELFRFGRVVASNLELRSALTDNAAATSAKAELVRNLLGGKAKAATIALVTSLVTQPRGRSLESGLDEYARLAAGRRGRVVALVTTAVPMSDAQKQRLAASLETLAGHPVHLNLDVDPEVLGGVRVQIGDEIIEGTIAGRLDSANRSLAG</sequence>
<dbReference type="InterPro" id="IPR020781">
    <property type="entry name" value="ATPase_OSCP/d_CS"/>
</dbReference>
<dbReference type="HAMAP" id="MF_01416">
    <property type="entry name" value="ATP_synth_delta_bact"/>
    <property type="match status" value="1"/>
</dbReference>
<proteinExistence type="inferred from homology"/>
<dbReference type="Proteomes" id="UP000183015">
    <property type="component" value="Unassembled WGS sequence"/>
</dbReference>
<dbReference type="InterPro" id="IPR000711">
    <property type="entry name" value="ATPase_OSCP/dsu"/>
</dbReference>
<dbReference type="InterPro" id="IPR026015">
    <property type="entry name" value="ATP_synth_OSCP/delta_N_sf"/>
</dbReference>
<evidence type="ECO:0000256" key="8">
    <source>
        <dbReference type="HAMAP-Rule" id="MF_01416"/>
    </source>
</evidence>
<keyword evidence="6 8" id="KW-0139">CF(1)</keyword>
<keyword evidence="7 8" id="KW-0066">ATP synthesis</keyword>
<evidence type="ECO:0000313" key="9">
    <source>
        <dbReference type="EMBL" id="SEK33973.1"/>
    </source>
</evidence>
<name>A0A1H7G6Q5_STRJI</name>
<evidence type="ECO:0000256" key="1">
    <source>
        <dbReference type="ARBA" id="ARBA00004370"/>
    </source>
</evidence>
<dbReference type="NCBIfam" id="NF009967">
    <property type="entry name" value="PRK13430.1"/>
    <property type="match status" value="1"/>
</dbReference>
<keyword evidence="3 8" id="KW-0375">Hydrogen ion transport</keyword>
<comment type="similarity">
    <text evidence="8">Belongs to the ATPase delta chain family.</text>
</comment>
<dbReference type="GO" id="GO:0005886">
    <property type="term" value="C:plasma membrane"/>
    <property type="evidence" value="ECO:0007669"/>
    <property type="project" value="UniProtKB-SubCell"/>
</dbReference>
<evidence type="ECO:0000256" key="3">
    <source>
        <dbReference type="ARBA" id="ARBA00022781"/>
    </source>
</evidence>
<dbReference type="RefSeq" id="WP_042456807.1">
    <property type="nucleotide sequence ID" value="NZ_BBPN01000044.1"/>
</dbReference>
<dbReference type="Pfam" id="PF00213">
    <property type="entry name" value="OSCP"/>
    <property type="match status" value="1"/>
</dbReference>
<evidence type="ECO:0000256" key="7">
    <source>
        <dbReference type="ARBA" id="ARBA00023310"/>
    </source>
</evidence>
<organism evidence="9 10">
    <name type="scientific">Streptacidiphilus jiangxiensis</name>
    <dbReference type="NCBI Taxonomy" id="235985"/>
    <lineage>
        <taxon>Bacteria</taxon>
        <taxon>Bacillati</taxon>
        <taxon>Actinomycetota</taxon>
        <taxon>Actinomycetes</taxon>
        <taxon>Kitasatosporales</taxon>
        <taxon>Streptomycetaceae</taxon>
        <taxon>Streptacidiphilus</taxon>
    </lineage>
</organism>
<evidence type="ECO:0000313" key="10">
    <source>
        <dbReference type="Proteomes" id="UP000183015"/>
    </source>
</evidence>
<dbReference type="OrthoDB" id="5242917at2"/>
<dbReference type="AlphaFoldDB" id="A0A1H7G6Q5"/>
<dbReference type="NCBIfam" id="TIGR01145">
    <property type="entry name" value="ATP_synt_delta"/>
    <property type="match status" value="1"/>
</dbReference>
<keyword evidence="2 8" id="KW-0813">Transport</keyword>